<dbReference type="EMBL" id="MU003696">
    <property type="protein sequence ID" value="KAF2813519.1"/>
    <property type="molecule type" value="Genomic_DNA"/>
</dbReference>
<protein>
    <submittedName>
        <fullName evidence="2 4">Uncharacterized protein</fullName>
    </submittedName>
</protein>
<sequence>MMRRLLHFQSKNSSSKAPTEPSVSPPPAEPTAIAAQRLQVVSEETDPVTDYALRYSSIVAVYGLNGHCEKTWTAGNGVNWLRDLLPQARG</sequence>
<dbReference type="AlphaFoldDB" id="A0A6A6YYE5"/>
<dbReference type="RefSeq" id="XP_033580483.1">
    <property type="nucleotide sequence ID" value="XM_033717633.1"/>
</dbReference>
<reference evidence="4" key="3">
    <citation type="submission" date="2025-04" db="UniProtKB">
        <authorList>
            <consortium name="RefSeq"/>
        </authorList>
    </citation>
    <scope>IDENTIFICATION</scope>
    <source>
        <strain evidence="4">CBS 304.34</strain>
    </source>
</reference>
<evidence type="ECO:0000313" key="4">
    <source>
        <dbReference type="RefSeq" id="XP_033580483.1"/>
    </source>
</evidence>
<evidence type="ECO:0000256" key="1">
    <source>
        <dbReference type="SAM" id="MobiDB-lite"/>
    </source>
</evidence>
<dbReference type="GeneID" id="54458526"/>
<organism evidence="2">
    <name type="scientific">Mytilinidion resinicola</name>
    <dbReference type="NCBI Taxonomy" id="574789"/>
    <lineage>
        <taxon>Eukaryota</taxon>
        <taxon>Fungi</taxon>
        <taxon>Dikarya</taxon>
        <taxon>Ascomycota</taxon>
        <taxon>Pezizomycotina</taxon>
        <taxon>Dothideomycetes</taxon>
        <taxon>Pleosporomycetidae</taxon>
        <taxon>Mytilinidiales</taxon>
        <taxon>Mytilinidiaceae</taxon>
        <taxon>Mytilinidion</taxon>
    </lineage>
</organism>
<evidence type="ECO:0000313" key="3">
    <source>
        <dbReference type="Proteomes" id="UP000504636"/>
    </source>
</evidence>
<proteinExistence type="predicted"/>
<accession>A0A6A6YYE5</accession>
<evidence type="ECO:0000313" key="2">
    <source>
        <dbReference type="EMBL" id="KAF2813519.1"/>
    </source>
</evidence>
<keyword evidence="3" id="KW-1185">Reference proteome</keyword>
<feature type="region of interest" description="Disordered" evidence="1">
    <location>
        <begin position="1"/>
        <end position="30"/>
    </location>
</feature>
<reference evidence="2 4" key="1">
    <citation type="journal article" date="2020" name="Stud. Mycol.">
        <title>101 Dothideomycetes genomes: a test case for predicting lifestyles and emergence of pathogens.</title>
        <authorList>
            <person name="Haridas S."/>
            <person name="Albert R."/>
            <person name="Binder M."/>
            <person name="Bloem J."/>
            <person name="Labutti K."/>
            <person name="Salamov A."/>
            <person name="Andreopoulos B."/>
            <person name="Baker S."/>
            <person name="Barry K."/>
            <person name="Bills G."/>
            <person name="Bluhm B."/>
            <person name="Cannon C."/>
            <person name="Castanera R."/>
            <person name="Culley D."/>
            <person name="Daum C."/>
            <person name="Ezra D."/>
            <person name="Gonzalez J."/>
            <person name="Henrissat B."/>
            <person name="Kuo A."/>
            <person name="Liang C."/>
            <person name="Lipzen A."/>
            <person name="Lutzoni F."/>
            <person name="Magnuson J."/>
            <person name="Mondo S."/>
            <person name="Nolan M."/>
            <person name="Ohm R."/>
            <person name="Pangilinan J."/>
            <person name="Park H.-J."/>
            <person name="Ramirez L."/>
            <person name="Alfaro M."/>
            <person name="Sun H."/>
            <person name="Tritt A."/>
            <person name="Yoshinaga Y."/>
            <person name="Zwiers L.-H."/>
            <person name="Turgeon B."/>
            <person name="Goodwin S."/>
            <person name="Spatafora J."/>
            <person name="Crous P."/>
            <person name="Grigoriev I."/>
        </authorList>
    </citation>
    <scope>NUCLEOTIDE SEQUENCE</scope>
    <source>
        <strain evidence="2 4">CBS 304.34</strain>
    </source>
</reference>
<dbReference type="OrthoDB" id="5086500at2759"/>
<dbReference type="Proteomes" id="UP000504636">
    <property type="component" value="Unplaced"/>
</dbReference>
<name>A0A6A6YYE5_9PEZI</name>
<reference evidence="4" key="2">
    <citation type="submission" date="2020-04" db="EMBL/GenBank/DDBJ databases">
        <authorList>
            <consortium name="NCBI Genome Project"/>
        </authorList>
    </citation>
    <scope>NUCLEOTIDE SEQUENCE</scope>
    <source>
        <strain evidence="4">CBS 304.34</strain>
    </source>
</reference>
<gene>
    <name evidence="2 4" type="ORF">BDZ99DRAFT_438751</name>
</gene>